<name>A0A9D1JMI7_9BACT</name>
<dbReference type="AlphaFoldDB" id="A0A9D1JMI7"/>
<reference evidence="1" key="1">
    <citation type="submission" date="2020-10" db="EMBL/GenBank/DDBJ databases">
        <authorList>
            <person name="Gilroy R."/>
        </authorList>
    </citation>
    <scope>NUCLEOTIDE SEQUENCE</scope>
    <source>
        <strain evidence="1">6276</strain>
    </source>
</reference>
<organism evidence="1 2">
    <name type="scientific">Candidatus Scatousia excrementigallinarum</name>
    <dbReference type="NCBI Taxonomy" id="2840935"/>
    <lineage>
        <taxon>Bacteria</taxon>
        <taxon>Candidatus Scatousia</taxon>
    </lineage>
</organism>
<gene>
    <name evidence="1" type="ORF">IAC10_04870</name>
</gene>
<accession>A0A9D1JMI7</accession>
<evidence type="ECO:0000313" key="2">
    <source>
        <dbReference type="Proteomes" id="UP000823928"/>
    </source>
</evidence>
<reference evidence="1" key="2">
    <citation type="journal article" date="2021" name="PeerJ">
        <title>Extensive microbial diversity within the chicken gut microbiome revealed by metagenomics and culture.</title>
        <authorList>
            <person name="Gilroy R."/>
            <person name="Ravi A."/>
            <person name="Getino M."/>
            <person name="Pursley I."/>
            <person name="Horton D.L."/>
            <person name="Alikhan N.F."/>
            <person name="Baker D."/>
            <person name="Gharbi K."/>
            <person name="Hall N."/>
            <person name="Watson M."/>
            <person name="Adriaenssens E.M."/>
            <person name="Foster-Nyarko E."/>
            <person name="Jarju S."/>
            <person name="Secka A."/>
            <person name="Antonio M."/>
            <person name="Oren A."/>
            <person name="Chaudhuri R.R."/>
            <person name="La Ragione R."/>
            <person name="Hildebrand F."/>
            <person name="Pallen M.J."/>
        </authorList>
    </citation>
    <scope>NUCLEOTIDE SEQUENCE</scope>
    <source>
        <strain evidence="1">6276</strain>
    </source>
</reference>
<dbReference type="Proteomes" id="UP000823928">
    <property type="component" value="Unassembled WGS sequence"/>
</dbReference>
<comment type="caution">
    <text evidence="1">The sequence shown here is derived from an EMBL/GenBank/DDBJ whole genome shotgun (WGS) entry which is preliminary data.</text>
</comment>
<dbReference type="EMBL" id="DVIU01000101">
    <property type="protein sequence ID" value="HIS35946.1"/>
    <property type="molecule type" value="Genomic_DNA"/>
</dbReference>
<proteinExistence type="predicted"/>
<evidence type="ECO:0000313" key="1">
    <source>
        <dbReference type="EMBL" id="HIS35946.1"/>
    </source>
</evidence>
<sequence>MKPKEEDLEQILLNNASLDELIKMKIEKEFKSELVKAYKKPHKKTITDISKVPKGMVFSKQAVFKHFNRRTKSETFINGVQAEAMLGIQNSIREKIYKGELSAFTTEDAYVKFEKIDVEV</sequence>
<protein>
    <submittedName>
        <fullName evidence="1">Uncharacterized protein</fullName>
    </submittedName>
</protein>